<name>A0ABT7AT38_9CYAN</name>
<sequence length="106" mass="11913">MTTYYDLRIRCPACMNMGLSGGVPSYWYHDGCGGRLQVGNNACYRCSICGYTSHIKNWRYACASHQGSFRETRANHFATAITTAAQLVNTGGKLWLLTLLHNLEDW</sequence>
<dbReference type="RefSeq" id="WP_283753827.1">
    <property type="nucleotide sequence ID" value="NZ_JAQOSP010000080.1"/>
</dbReference>
<evidence type="ECO:0000313" key="2">
    <source>
        <dbReference type="Proteomes" id="UP001235303"/>
    </source>
</evidence>
<keyword evidence="2" id="KW-1185">Reference proteome</keyword>
<comment type="caution">
    <text evidence="1">The sequence shown here is derived from an EMBL/GenBank/DDBJ whole genome shotgun (WGS) entry which is preliminary data.</text>
</comment>
<dbReference type="EMBL" id="JAQOSP010000080">
    <property type="protein sequence ID" value="MDJ1170070.1"/>
    <property type="molecule type" value="Genomic_DNA"/>
</dbReference>
<evidence type="ECO:0000313" key="1">
    <source>
        <dbReference type="EMBL" id="MDJ1170070.1"/>
    </source>
</evidence>
<dbReference type="Proteomes" id="UP001235303">
    <property type="component" value="Unassembled WGS sequence"/>
</dbReference>
<gene>
    <name evidence="1" type="ORF">PMG71_11585</name>
</gene>
<evidence type="ECO:0008006" key="3">
    <source>
        <dbReference type="Google" id="ProtNLM"/>
    </source>
</evidence>
<reference evidence="1 2" key="1">
    <citation type="submission" date="2023-01" db="EMBL/GenBank/DDBJ databases">
        <title>Novel diversity within Roseofilum (Cyanobacteria; Desertifilaceae) from marine benthic mats with descriptions of four novel species.</title>
        <authorList>
            <person name="Wang Y."/>
            <person name="Berthold D.E."/>
            <person name="Hu J."/>
            <person name="Lefler F.W."/>
            <person name="Laughinghouse H.D. IV."/>
        </authorList>
    </citation>
    <scope>NUCLEOTIDE SEQUENCE [LARGE SCALE GENOMIC DNA]</scope>
    <source>
        <strain evidence="1 2">BLCC-M154</strain>
    </source>
</reference>
<proteinExistence type="predicted"/>
<organism evidence="1 2">
    <name type="scientific">Roseofilum acuticapitatum BLCC-M154</name>
    <dbReference type="NCBI Taxonomy" id="3022444"/>
    <lineage>
        <taxon>Bacteria</taxon>
        <taxon>Bacillati</taxon>
        <taxon>Cyanobacteriota</taxon>
        <taxon>Cyanophyceae</taxon>
        <taxon>Desertifilales</taxon>
        <taxon>Desertifilaceae</taxon>
        <taxon>Roseofilum</taxon>
        <taxon>Roseofilum acuticapitatum</taxon>
    </lineage>
</organism>
<protein>
    <recommendedName>
        <fullName evidence="3">Transposase</fullName>
    </recommendedName>
</protein>
<accession>A0ABT7AT38</accession>